<evidence type="ECO:0000313" key="2">
    <source>
        <dbReference type="EMBL" id="MBM3223883.1"/>
    </source>
</evidence>
<dbReference type="PANTHER" id="PTHR48207:SF3">
    <property type="entry name" value="SUCCINATE--HYDROXYMETHYLGLUTARATE COA-TRANSFERASE"/>
    <property type="match status" value="1"/>
</dbReference>
<gene>
    <name evidence="2" type="ORF">FJZ47_08795</name>
</gene>
<dbReference type="InterPro" id="IPR050483">
    <property type="entry name" value="CoA-transferase_III_domain"/>
</dbReference>
<comment type="caution">
    <text evidence="2">The sequence shown here is derived from an EMBL/GenBank/DDBJ whole genome shotgun (WGS) entry which is preliminary data.</text>
</comment>
<organism evidence="2 3">
    <name type="scientific">Tectimicrobiota bacterium</name>
    <dbReference type="NCBI Taxonomy" id="2528274"/>
    <lineage>
        <taxon>Bacteria</taxon>
        <taxon>Pseudomonadati</taxon>
        <taxon>Nitrospinota/Tectimicrobiota group</taxon>
        <taxon>Candidatus Tectimicrobiota</taxon>
    </lineage>
</organism>
<dbReference type="EMBL" id="VGLS01000217">
    <property type="protein sequence ID" value="MBM3223883.1"/>
    <property type="molecule type" value="Genomic_DNA"/>
</dbReference>
<dbReference type="Gene3D" id="3.40.50.10540">
    <property type="entry name" value="Crotonobetainyl-coa:carnitine coa-transferase, domain 1"/>
    <property type="match status" value="1"/>
</dbReference>
<dbReference type="AlphaFoldDB" id="A0A937W0A9"/>
<dbReference type="Proteomes" id="UP000712673">
    <property type="component" value="Unassembled WGS sequence"/>
</dbReference>
<dbReference type="Pfam" id="PF02515">
    <property type="entry name" value="CoA_transf_3"/>
    <property type="match status" value="1"/>
</dbReference>
<evidence type="ECO:0000313" key="3">
    <source>
        <dbReference type="Proteomes" id="UP000712673"/>
    </source>
</evidence>
<dbReference type="PANTHER" id="PTHR48207">
    <property type="entry name" value="SUCCINATE--HYDROXYMETHYLGLUTARATE COA-TRANSFERASE"/>
    <property type="match status" value="1"/>
</dbReference>
<dbReference type="InterPro" id="IPR044855">
    <property type="entry name" value="CoA-Trfase_III_dom3_sf"/>
</dbReference>
<dbReference type="InterPro" id="IPR003673">
    <property type="entry name" value="CoA-Trfase_fam_III"/>
</dbReference>
<reference evidence="2" key="1">
    <citation type="submission" date="2019-03" db="EMBL/GenBank/DDBJ databases">
        <title>Lake Tanganyika Metagenome-Assembled Genomes (MAGs).</title>
        <authorList>
            <person name="Tran P."/>
        </authorList>
    </citation>
    <scope>NUCLEOTIDE SEQUENCE</scope>
    <source>
        <strain evidence="2">K_DeepCast_65m_m2_066</strain>
    </source>
</reference>
<keyword evidence="1 2" id="KW-0808">Transferase</keyword>
<evidence type="ECO:0000256" key="1">
    <source>
        <dbReference type="ARBA" id="ARBA00022679"/>
    </source>
</evidence>
<accession>A0A937W0A9</accession>
<protein>
    <submittedName>
        <fullName evidence="2">CoA transferase</fullName>
    </submittedName>
</protein>
<dbReference type="InterPro" id="IPR023606">
    <property type="entry name" value="CoA-Trfase_III_dom_1_sf"/>
</dbReference>
<name>A0A937W0A9_UNCTE</name>
<dbReference type="GO" id="GO:0008410">
    <property type="term" value="F:CoA-transferase activity"/>
    <property type="evidence" value="ECO:0007669"/>
    <property type="project" value="TreeGrafter"/>
</dbReference>
<dbReference type="Gene3D" id="3.30.1540.10">
    <property type="entry name" value="formyl-coa transferase, domain 3"/>
    <property type="match status" value="1"/>
</dbReference>
<sequence>MRKARCRVAQRPPLTRMPRQIFAAAGRLCYHAIPRRECSRIPARVESAKEASMAMPKTALEGIRVLDLGRYQAGPRIGLVLARLGAEVIKVEAPGGDESRSMGPFVRGQSAYWVQYNSGKKSLGLDMRHEKGKEIVRELVKVSDILIQNFRPGTIATMGFGYDKLKALNPRIIMVNVSAYGQDGPYRDRIGFDPIGQAISGMMSLTGFPGTPPTKTYNPVIDRITALHGTIGTLAALRERELSGEGQCIDVCLADTGFSMTEIQCAAYLGAGIVPERAGNGRGLQNTYETSDGWVLIAASSDNIWPRVCKAIEAPEWVNDPRFRSVSDRAQAGAVIEERLTAWFAAHTVQEAIALFSGNGIPINAVNDIPTAAHEPQLHERELLVEVPDPVAGRMHVSGKPIKLSRSEVVVGSAPLPGQHTAEILTALLHYTPEEVQKLQAEQAIYCHAETVAG</sequence>
<dbReference type="SUPFAM" id="SSF89796">
    <property type="entry name" value="CoA-transferase family III (CaiB/BaiF)"/>
    <property type="match status" value="1"/>
</dbReference>
<proteinExistence type="predicted"/>